<reference evidence="1" key="2">
    <citation type="journal article" date="2015" name="Data Brief">
        <title>Shoot transcriptome of the giant reed, Arundo donax.</title>
        <authorList>
            <person name="Barrero R.A."/>
            <person name="Guerrero F.D."/>
            <person name="Moolhuijzen P."/>
            <person name="Goolsby J.A."/>
            <person name="Tidwell J."/>
            <person name="Bellgard S.E."/>
            <person name="Bellgard M.I."/>
        </authorList>
    </citation>
    <scope>NUCLEOTIDE SEQUENCE</scope>
    <source>
        <tissue evidence="1">Shoot tissue taken approximately 20 cm above the soil surface</tissue>
    </source>
</reference>
<accession>A0A0A9GLK0</accession>
<organism evidence="1">
    <name type="scientific">Arundo donax</name>
    <name type="common">Giant reed</name>
    <name type="synonym">Donax arundinaceus</name>
    <dbReference type="NCBI Taxonomy" id="35708"/>
    <lineage>
        <taxon>Eukaryota</taxon>
        <taxon>Viridiplantae</taxon>
        <taxon>Streptophyta</taxon>
        <taxon>Embryophyta</taxon>
        <taxon>Tracheophyta</taxon>
        <taxon>Spermatophyta</taxon>
        <taxon>Magnoliopsida</taxon>
        <taxon>Liliopsida</taxon>
        <taxon>Poales</taxon>
        <taxon>Poaceae</taxon>
        <taxon>PACMAD clade</taxon>
        <taxon>Arundinoideae</taxon>
        <taxon>Arundineae</taxon>
        <taxon>Arundo</taxon>
    </lineage>
</organism>
<dbReference type="AlphaFoldDB" id="A0A0A9GLK0"/>
<reference evidence="1" key="1">
    <citation type="submission" date="2014-09" db="EMBL/GenBank/DDBJ databases">
        <authorList>
            <person name="Magalhaes I.L.F."/>
            <person name="Oliveira U."/>
            <person name="Santos F.R."/>
            <person name="Vidigal T.H.D.A."/>
            <person name="Brescovit A.D."/>
            <person name="Santos A.J."/>
        </authorList>
    </citation>
    <scope>NUCLEOTIDE SEQUENCE</scope>
    <source>
        <tissue evidence="1">Shoot tissue taken approximately 20 cm above the soil surface</tissue>
    </source>
</reference>
<sequence length="52" mass="5938">MLLKNLHFPNPKSWLNCQAECNTALSNIVCTWDHRHVTQVHKCHPASKLSAN</sequence>
<protein>
    <submittedName>
        <fullName evidence="1">Uncharacterized protein</fullName>
    </submittedName>
</protein>
<dbReference type="EMBL" id="GBRH01173607">
    <property type="protein sequence ID" value="JAE24289.1"/>
    <property type="molecule type" value="Transcribed_RNA"/>
</dbReference>
<name>A0A0A9GLK0_ARUDO</name>
<proteinExistence type="predicted"/>
<evidence type="ECO:0000313" key="1">
    <source>
        <dbReference type="EMBL" id="JAE24289.1"/>
    </source>
</evidence>